<organism evidence="9 10">
    <name type="scientific">Acrocarpospora pleiomorpha</name>
    <dbReference type="NCBI Taxonomy" id="90975"/>
    <lineage>
        <taxon>Bacteria</taxon>
        <taxon>Bacillati</taxon>
        <taxon>Actinomycetota</taxon>
        <taxon>Actinomycetes</taxon>
        <taxon>Streptosporangiales</taxon>
        <taxon>Streptosporangiaceae</taxon>
        <taxon>Acrocarpospora</taxon>
    </lineage>
</organism>
<dbReference type="EMBL" id="BLAF01000052">
    <property type="protein sequence ID" value="GES24433.1"/>
    <property type="molecule type" value="Genomic_DNA"/>
</dbReference>
<evidence type="ECO:0000256" key="5">
    <source>
        <dbReference type="ARBA" id="ARBA00023136"/>
    </source>
</evidence>
<evidence type="ECO:0000313" key="9">
    <source>
        <dbReference type="EMBL" id="GES24433.1"/>
    </source>
</evidence>
<keyword evidence="3 7" id="KW-0812">Transmembrane</keyword>
<protein>
    <submittedName>
        <fullName evidence="9">Membrane protein</fullName>
    </submittedName>
</protein>
<evidence type="ECO:0000256" key="2">
    <source>
        <dbReference type="ARBA" id="ARBA00022475"/>
    </source>
</evidence>
<evidence type="ECO:0000256" key="6">
    <source>
        <dbReference type="SAM" id="MobiDB-lite"/>
    </source>
</evidence>
<keyword evidence="5 7" id="KW-0472">Membrane</keyword>
<feature type="transmembrane region" description="Helical" evidence="7">
    <location>
        <begin position="257"/>
        <end position="282"/>
    </location>
</feature>
<dbReference type="InterPro" id="IPR018076">
    <property type="entry name" value="T2SS_GspF_dom"/>
</dbReference>
<dbReference type="GO" id="GO:0005886">
    <property type="term" value="C:plasma membrane"/>
    <property type="evidence" value="ECO:0007669"/>
    <property type="project" value="UniProtKB-SubCell"/>
</dbReference>
<evidence type="ECO:0000256" key="7">
    <source>
        <dbReference type="SAM" id="Phobius"/>
    </source>
</evidence>
<dbReference type="Pfam" id="PF00482">
    <property type="entry name" value="T2SSF"/>
    <property type="match status" value="1"/>
</dbReference>
<dbReference type="PANTHER" id="PTHR35007">
    <property type="entry name" value="INTEGRAL MEMBRANE PROTEIN-RELATED"/>
    <property type="match status" value="1"/>
</dbReference>
<keyword evidence="4 7" id="KW-1133">Transmembrane helix</keyword>
<evidence type="ECO:0000256" key="1">
    <source>
        <dbReference type="ARBA" id="ARBA00004651"/>
    </source>
</evidence>
<dbReference type="RefSeq" id="WP_246264998.1">
    <property type="nucleotide sequence ID" value="NZ_BAAAHM010000040.1"/>
</dbReference>
<dbReference type="AlphaFoldDB" id="A0A5M3XY94"/>
<name>A0A5M3XY94_9ACTN</name>
<evidence type="ECO:0000256" key="3">
    <source>
        <dbReference type="ARBA" id="ARBA00022692"/>
    </source>
</evidence>
<proteinExistence type="predicted"/>
<feature type="domain" description="Type II secretion system protein GspF" evidence="8">
    <location>
        <begin position="148"/>
        <end position="268"/>
    </location>
</feature>
<comment type="caution">
    <text evidence="9">The sequence shown here is derived from an EMBL/GenBank/DDBJ whole genome shotgun (WGS) entry which is preliminary data.</text>
</comment>
<dbReference type="PANTHER" id="PTHR35007:SF3">
    <property type="entry name" value="POSSIBLE CONSERVED ALANINE RICH MEMBRANE PROTEIN"/>
    <property type="match status" value="1"/>
</dbReference>
<feature type="region of interest" description="Disordered" evidence="6">
    <location>
        <begin position="35"/>
        <end position="81"/>
    </location>
</feature>
<dbReference type="Proteomes" id="UP000377595">
    <property type="component" value="Unassembled WGS sequence"/>
</dbReference>
<keyword evidence="2" id="KW-1003">Cell membrane</keyword>
<sequence length="284" mass="29267">MLILMGAGLAALSVWIWPTRKGSLDRLLEVQKRSRTEGVTAHSGHPMGSAQAHPLGAGQADPLGAGPLQPSSGGTRSAEAEHAARQLQKGILVAGPIAVLTYLVVGGLPGLIAAAMAATAAIALVRRKEPANSRRRRERMITDLPFAADLMVACLRAGQPLTAAAETAARAVNGPLGECLFWVSAQMRLGADPATAWSALAEERPLASLARTMSRAVDSGAPVADVLTRLANDARYTTRSASSAAARRVGVQAVAPLGLCFLPAFVFLGIIPVVAGLAAQVLTP</sequence>
<keyword evidence="10" id="KW-1185">Reference proteome</keyword>
<evidence type="ECO:0000259" key="8">
    <source>
        <dbReference type="Pfam" id="PF00482"/>
    </source>
</evidence>
<reference evidence="9 10" key="1">
    <citation type="submission" date="2019-10" db="EMBL/GenBank/DDBJ databases">
        <title>Whole genome shotgun sequence of Acrocarpospora pleiomorpha NBRC 16267.</title>
        <authorList>
            <person name="Ichikawa N."/>
            <person name="Kimura A."/>
            <person name="Kitahashi Y."/>
            <person name="Komaki H."/>
            <person name="Oguchi A."/>
        </authorList>
    </citation>
    <scope>NUCLEOTIDE SEQUENCE [LARGE SCALE GENOMIC DNA]</scope>
    <source>
        <strain evidence="9 10">NBRC 16267</strain>
    </source>
</reference>
<evidence type="ECO:0000256" key="4">
    <source>
        <dbReference type="ARBA" id="ARBA00022989"/>
    </source>
</evidence>
<gene>
    <name evidence="9" type="ORF">Aple_073320</name>
</gene>
<comment type="subcellular location">
    <subcellularLocation>
        <location evidence="1">Cell membrane</location>
        <topology evidence="1">Multi-pass membrane protein</topology>
    </subcellularLocation>
</comment>
<accession>A0A5M3XY94</accession>
<evidence type="ECO:0000313" key="10">
    <source>
        <dbReference type="Proteomes" id="UP000377595"/>
    </source>
</evidence>
<feature type="transmembrane region" description="Helical" evidence="7">
    <location>
        <begin position="99"/>
        <end position="125"/>
    </location>
</feature>